<dbReference type="PANTHER" id="PTHR43085">
    <property type="entry name" value="HEXOKINASE FAMILY MEMBER"/>
    <property type="match status" value="1"/>
</dbReference>
<keyword evidence="4 7" id="KW-0418">Kinase</keyword>
<protein>
    <submittedName>
        <fullName evidence="7">Kinase</fullName>
    </submittedName>
</protein>
<dbReference type="InterPro" id="IPR011611">
    <property type="entry name" value="PfkB_dom"/>
</dbReference>
<comment type="caution">
    <text evidence="7">The sequence shown here is derived from an EMBL/GenBank/DDBJ whole genome shotgun (WGS) entry which is preliminary data.</text>
</comment>
<keyword evidence="2" id="KW-0808">Transferase</keyword>
<sequence>MVVGETLIDIVHTPDGAVEEHVGGSPANVAMGLARLDHHTVLATTLGDDYQGLHCHEYLKSHGVTVENLDAGNNPTSTAIATLDDAAAAVYNFHLAWDPRPVPALDRAGHVHTGSIAATLAPGADVVTRTLTEARTHATTSYDPNVRPTIMGDVDEVRTRVEELVGLSDVVKASEDDVSWLYAGASLPEVLALWSGLGPGLTVITRAGHGVTWHLTSTGDTVEAPATADAVVDTVGAGDSFMAGLISGLLDAGLLGAEARDRLASAAREDVEGAISRALATSAITVGHAGAYAPTREDIDEDHG</sequence>
<feature type="domain" description="Carbohydrate kinase PfkB" evidence="6">
    <location>
        <begin position="1"/>
        <end position="295"/>
    </location>
</feature>
<dbReference type="EMBL" id="AVPJ01000003">
    <property type="protein sequence ID" value="KGN33702.1"/>
    <property type="molecule type" value="Genomic_DNA"/>
</dbReference>
<evidence type="ECO:0000256" key="2">
    <source>
        <dbReference type="ARBA" id="ARBA00022679"/>
    </source>
</evidence>
<keyword evidence="3" id="KW-0547">Nucleotide-binding</keyword>
<dbReference type="SUPFAM" id="SSF53613">
    <property type="entry name" value="Ribokinase-like"/>
    <property type="match status" value="1"/>
</dbReference>
<evidence type="ECO:0000259" key="6">
    <source>
        <dbReference type="Pfam" id="PF00294"/>
    </source>
</evidence>
<dbReference type="PROSITE" id="PS00584">
    <property type="entry name" value="PFKB_KINASES_2"/>
    <property type="match status" value="1"/>
</dbReference>
<dbReference type="GO" id="GO:0005524">
    <property type="term" value="F:ATP binding"/>
    <property type="evidence" value="ECO:0007669"/>
    <property type="project" value="UniProtKB-KW"/>
</dbReference>
<dbReference type="Proteomes" id="UP000030002">
    <property type="component" value="Unassembled WGS sequence"/>
</dbReference>
<dbReference type="PANTHER" id="PTHR43085:SF1">
    <property type="entry name" value="PSEUDOURIDINE KINASE-RELATED"/>
    <property type="match status" value="1"/>
</dbReference>
<proteinExistence type="inferred from homology"/>
<evidence type="ECO:0000256" key="3">
    <source>
        <dbReference type="ARBA" id="ARBA00022741"/>
    </source>
</evidence>
<dbReference type="Pfam" id="PF00294">
    <property type="entry name" value="PfkB"/>
    <property type="match status" value="1"/>
</dbReference>
<gene>
    <name evidence="7" type="ORF">N802_07755</name>
</gene>
<dbReference type="InterPro" id="IPR050306">
    <property type="entry name" value="PfkB_Carbo_kinase"/>
</dbReference>
<dbReference type="InterPro" id="IPR002173">
    <property type="entry name" value="Carboh/pur_kinase_PfkB_CS"/>
</dbReference>
<dbReference type="Gene3D" id="3.40.1190.20">
    <property type="match status" value="1"/>
</dbReference>
<organism evidence="7 8">
    <name type="scientific">Knoellia sinensis KCTC 19936</name>
    <dbReference type="NCBI Taxonomy" id="1385520"/>
    <lineage>
        <taxon>Bacteria</taxon>
        <taxon>Bacillati</taxon>
        <taxon>Actinomycetota</taxon>
        <taxon>Actinomycetes</taxon>
        <taxon>Micrococcales</taxon>
        <taxon>Intrasporangiaceae</taxon>
        <taxon>Knoellia</taxon>
    </lineage>
</organism>
<evidence type="ECO:0000313" key="8">
    <source>
        <dbReference type="Proteomes" id="UP000030002"/>
    </source>
</evidence>
<keyword evidence="5" id="KW-0067">ATP-binding</keyword>
<dbReference type="eggNOG" id="COG0524">
    <property type="taxonomic scope" value="Bacteria"/>
</dbReference>
<dbReference type="InterPro" id="IPR029056">
    <property type="entry name" value="Ribokinase-like"/>
</dbReference>
<comment type="similarity">
    <text evidence="1">Belongs to the carbohydrate kinase PfkB family.</text>
</comment>
<reference evidence="7 8" key="1">
    <citation type="submission" date="2013-08" db="EMBL/GenBank/DDBJ databases">
        <title>The genome sequence of Knoellia sinensis.</title>
        <authorList>
            <person name="Zhu W."/>
            <person name="Wang G."/>
        </authorList>
    </citation>
    <scope>NUCLEOTIDE SEQUENCE [LARGE SCALE GENOMIC DNA]</scope>
    <source>
        <strain evidence="7 8">KCTC 19936</strain>
    </source>
</reference>
<dbReference type="STRING" id="1385520.N802_07755"/>
<evidence type="ECO:0000313" key="7">
    <source>
        <dbReference type="EMBL" id="KGN33702.1"/>
    </source>
</evidence>
<evidence type="ECO:0000256" key="5">
    <source>
        <dbReference type="ARBA" id="ARBA00022840"/>
    </source>
</evidence>
<evidence type="ECO:0000256" key="4">
    <source>
        <dbReference type="ARBA" id="ARBA00022777"/>
    </source>
</evidence>
<accession>A0A0A0JCG0</accession>
<evidence type="ECO:0000256" key="1">
    <source>
        <dbReference type="ARBA" id="ARBA00010688"/>
    </source>
</evidence>
<name>A0A0A0JCG0_9MICO</name>
<dbReference type="GO" id="GO:0016301">
    <property type="term" value="F:kinase activity"/>
    <property type="evidence" value="ECO:0007669"/>
    <property type="project" value="UniProtKB-KW"/>
</dbReference>
<keyword evidence="8" id="KW-1185">Reference proteome</keyword>
<dbReference type="AlphaFoldDB" id="A0A0A0JCG0"/>